<dbReference type="PhylomeDB" id="A7ID05"/>
<dbReference type="KEGG" id="xau:Xaut_0645"/>
<evidence type="ECO:0000256" key="3">
    <source>
        <dbReference type="ARBA" id="ARBA00022729"/>
    </source>
</evidence>
<feature type="signal peptide" evidence="5">
    <location>
        <begin position="1"/>
        <end position="23"/>
    </location>
</feature>
<evidence type="ECO:0000256" key="2">
    <source>
        <dbReference type="ARBA" id="ARBA00022448"/>
    </source>
</evidence>
<organism evidence="7 8">
    <name type="scientific">Xanthobacter autotrophicus (strain ATCC BAA-1158 / Py2)</name>
    <dbReference type="NCBI Taxonomy" id="78245"/>
    <lineage>
        <taxon>Bacteria</taxon>
        <taxon>Pseudomonadati</taxon>
        <taxon>Pseudomonadota</taxon>
        <taxon>Alphaproteobacteria</taxon>
        <taxon>Hyphomicrobiales</taxon>
        <taxon>Xanthobacteraceae</taxon>
        <taxon>Xanthobacter</taxon>
    </lineage>
</organism>
<protein>
    <submittedName>
        <fullName evidence="7">Extracellular ligand-binding receptor</fullName>
    </submittedName>
</protein>
<dbReference type="EMBL" id="CP000781">
    <property type="protein sequence ID" value="ABS65898.1"/>
    <property type="molecule type" value="Genomic_DNA"/>
</dbReference>
<gene>
    <name evidence="7" type="ordered locus">Xaut_0645</name>
</gene>
<comment type="similarity">
    <text evidence="1">Belongs to the leucine-binding protein family.</text>
</comment>
<keyword evidence="4" id="KW-0029">Amino-acid transport</keyword>
<reference evidence="7 8" key="1">
    <citation type="submission" date="2007-07" db="EMBL/GenBank/DDBJ databases">
        <title>Complete sequence of chromosome of Xanthobacter autotrophicus Py2.</title>
        <authorList>
            <consortium name="US DOE Joint Genome Institute"/>
            <person name="Copeland A."/>
            <person name="Lucas S."/>
            <person name="Lapidus A."/>
            <person name="Barry K."/>
            <person name="Glavina del Rio T."/>
            <person name="Hammon N."/>
            <person name="Israni S."/>
            <person name="Dalin E."/>
            <person name="Tice H."/>
            <person name="Pitluck S."/>
            <person name="Sims D."/>
            <person name="Brettin T."/>
            <person name="Bruce D."/>
            <person name="Detter J.C."/>
            <person name="Han C."/>
            <person name="Tapia R."/>
            <person name="Brainard J."/>
            <person name="Schmutz J."/>
            <person name="Larimer F."/>
            <person name="Land M."/>
            <person name="Hauser L."/>
            <person name="Kyrpides N."/>
            <person name="Kim E."/>
            <person name="Ensigns S.A."/>
            <person name="Richardson P."/>
        </authorList>
    </citation>
    <scope>NUCLEOTIDE SEQUENCE [LARGE SCALE GENOMIC DNA]</scope>
    <source>
        <strain evidence="8">ATCC BAA-1158 / Py2</strain>
    </source>
</reference>
<evidence type="ECO:0000256" key="5">
    <source>
        <dbReference type="SAM" id="SignalP"/>
    </source>
</evidence>
<sequence length="386" mass="40670">MMISRRTTLAALAFSLLAGTAMAADTIKIGVNEPLTGAFAASGTYVVNGAKIAADEINAKGGVLGKKIELVIEDNKSNPTEAASVAEKLITSDKVPVLMGSWGSSLTLATMPKLEEYQVPMLVETSSSGKITTSGNPFIFRISPPSSVEADAFEPIAKKLGLKKVDFLVINNDWGRGAAADFSKMLKANGVEVGLTETMDQSAQDMSAQLSKLKASDADTIMVTSAVDQLTLLFKQMAALGLKKRVITTGGSQNPDQIIAQAGPAADNTMHLTTFLPWWPEKTPNPEATAYFLGEWKKRGFEFAGATESFRGYDGIRTVAAAIAAGGGTDPASIQKGFWKVDMVGLNGPIKFAKSGPAGKESGQSKPNVYLIEITDGKVKQVQLGG</sequence>
<dbReference type="InterPro" id="IPR028081">
    <property type="entry name" value="Leu-bd"/>
</dbReference>
<dbReference type="SUPFAM" id="SSF53822">
    <property type="entry name" value="Periplasmic binding protein-like I"/>
    <property type="match status" value="1"/>
</dbReference>
<keyword evidence="2" id="KW-0813">Transport</keyword>
<evidence type="ECO:0000256" key="4">
    <source>
        <dbReference type="ARBA" id="ARBA00022970"/>
    </source>
</evidence>
<dbReference type="InterPro" id="IPR028082">
    <property type="entry name" value="Peripla_BP_I"/>
</dbReference>
<evidence type="ECO:0000259" key="6">
    <source>
        <dbReference type="Pfam" id="PF13458"/>
    </source>
</evidence>
<dbReference type="PRINTS" id="PR00337">
    <property type="entry name" value="LEUILEVALBP"/>
</dbReference>
<dbReference type="Pfam" id="PF13458">
    <property type="entry name" value="Peripla_BP_6"/>
    <property type="match status" value="1"/>
</dbReference>
<dbReference type="InterPro" id="IPR000709">
    <property type="entry name" value="Leu_Ile_Val-bd"/>
</dbReference>
<evidence type="ECO:0000313" key="7">
    <source>
        <dbReference type="EMBL" id="ABS65898.1"/>
    </source>
</evidence>
<proteinExistence type="inferred from homology"/>
<dbReference type="HOGENOM" id="CLU_027128_6_2_5"/>
<keyword evidence="7" id="KW-0675">Receptor</keyword>
<evidence type="ECO:0000313" key="8">
    <source>
        <dbReference type="Proteomes" id="UP000002417"/>
    </source>
</evidence>
<name>A7ID05_XANP2</name>
<dbReference type="AlphaFoldDB" id="A7ID05"/>
<dbReference type="GO" id="GO:0006865">
    <property type="term" value="P:amino acid transport"/>
    <property type="evidence" value="ECO:0007669"/>
    <property type="project" value="UniProtKB-KW"/>
</dbReference>
<dbReference type="PANTHER" id="PTHR30483:SF6">
    <property type="entry name" value="PERIPLASMIC BINDING PROTEIN OF ABC TRANSPORTER FOR NATURAL AMINO ACIDS"/>
    <property type="match status" value="1"/>
</dbReference>
<evidence type="ECO:0000256" key="1">
    <source>
        <dbReference type="ARBA" id="ARBA00010062"/>
    </source>
</evidence>
<feature type="domain" description="Leucine-binding protein" evidence="6">
    <location>
        <begin position="26"/>
        <end position="375"/>
    </location>
</feature>
<dbReference type="Gene3D" id="3.40.50.2300">
    <property type="match status" value="2"/>
</dbReference>
<dbReference type="STRING" id="78245.Xaut_0645"/>
<keyword evidence="8" id="KW-1185">Reference proteome</keyword>
<dbReference type="InterPro" id="IPR051010">
    <property type="entry name" value="BCAA_transport"/>
</dbReference>
<dbReference type="PANTHER" id="PTHR30483">
    <property type="entry name" value="LEUCINE-SPECIFIC-BINDING PROTEIN"/>
    <property type="match status" value="1"/>
</dbReference>
<dbReference type="eggNOG" id="COG0683">
    <property type="taxonomic scope" value="Bacteria"/>
</dbReference>
<dbReference type="CDD" id="cd19980">
    <property type="entry name" value="PBP1_ABC_ligand_binding-like"/>
    <property type="match status" value="1"/>
</dbReference>
<keyword evidence="3 5" id="KW-0732">Signal</keyword>
<accession>A7ID05</accession>
<feature type="chain" id="PRO_5002708603" evidence="5">
    <location>
        <begin position="24"/>
        <end position="386"/>
    </location>
</feature>
<dbReference type="Proteomes" id="UP000002417">
    <property type="component" value="Chromosome"/>
</dbReference>